<comment type="caution">
    <text evidence="1">The sequence shown here is derived from an EMBL/GenBank/DDBJ whole genome shotgun (WGS) entry which is preliminary data.</text>
</comment>
<keyword evidence="2" id="KW-1185">Reference proteome</keyword>
<evidence type="ECO:0000313" key="1">
    <source>
        <dbReference type="EMBL" id="RAW28689.1"/>
    </source>
</evidence>
<sequence>MLRTLPSTEQHGVALGFTVKELLDAATATTPFRTTPRVKLLELHYLVSNIVTSPIDETTKVATLMKSLKDGPVNTYLFREYPSTLVMQEVQVKLHVNVPKMARAVMRTGGPESMDLANATAAGQQQNNSSARCLRCGYTGNFARVCTTLCTRQAANVSMPGIATVKQTKTHEGSRRGPPYR</sequence>
<dbReference type="VEuPathDB" id="FungiDB:PC110_g14937"/>
<dbReference type="AlphaFoldDB" id="A0A329RWJ3"/>
<proteinExistence type="predicted"/>
<organism evidence="1 2">
    <name type="scientific">Phytophthora cactorum</name>
    <dbReference type="NCBI Taxonomy" id="29920"/>
    <lineage>
        <taxon>Eukaryota</taxon>
        <taxon>Sar</taxon>
        <taxon>Stramenopiles</taxon>
        <taxon>Oomycota</taxon>
        <taxon>Peronosporomycetes</taxon>
        <taxon>Peronosporales</taxon>
        <taxon>Peronosporaceae</taxon>
        <taxon>Phytophthora</taxon>
    </lineage>
</organism>
<name>A0A329RWJ3_9STRA</name>
<reference evidence="1 2" key="1">
    <citation type="submission" date="2018-01" db="EMBL/GenBank/DDBJ databases">
        <title>Draft genome of the strawberry crown rot pathogen Phytophthora cactorum.</title>
        <authorList>
            <person name="Armitage A.D."/>
            <person name="Lysoe E."/>
            <person name="Nellist C.F."/>
            <person name="Harrison R.J."/>
            <person name="Brurberg M.B."/>
        </authorList>
    </citation>
    <scope>NUCLEOTIDE SEQUENCE [LARGE SCALE GENOMIC DNA]</scope>
    <source>
        <strain evidence="1 2">10300</strain>
    </source>
</reference>
<evidence type="ECO:0000313" key="2">
    <source>
        <dbReference type="Proteomes" id="UP000251314"/>
    </source>
</evidence>
<accession>A0A329RWJ3</accession>
<gene>
    <name evidence="1" type="ORF">PC110_g14937</name>
</gene>
<dbReference type="Proteomes" id="UP000251314">
    <property type="component" value="Unassembled WGS sequence"/>
</dbReference>
<protein>
    <submittedName>
        <fullName evidence="1">Uncharacterized protein</fullName>
    </submittedName>
</protein>
<dbReference type="EMBL" id="MJFZ01000473">
    <property type="protein sequence ID" value="RAW28689.1"/>
    <property type="molecule type" value="Genomic_DNA"/>
</dbReference>